<protein>
    <submittedName>
        <fullName evidence="1">Uncharacterized protein</fullName>
    </submittedName>
</protein>
<sequence length="283" mass="31403">MCILRIPQHPWCHCADPTAVDIDGKPTCPHHIRIRPDSLKPFIGPESTAPLEAHLAAFLSRIHRPAPTWQHCTLYRTKHTDESGTFLPPTDDDELSCPATQLRKERHGGSDGRFKEFYLWEGLCSACEGPSSRIALPLVPLRERWVEEDPDADSYSGAGERWGELVLDGWEQQLDGEKVDEMLTLRMMVWLGSGAEHGHDHVGEGRGAFVDVVVEEEKEGEGTWVVNEARSAVYSPPGFYDPEPAGESEKRKPSGLKTAALAGVVMAGQLARRLVKQRKLNGL</sequence>
<comment type="caution">
    <text evidence="1">The sequence shown here is derived from an EMBL/GenBank/DDBJ whole genome shotgun (WGS) entry which is preliminary data.</text>
</comment>
<evidence type="ECO:0000313" key="1">
    <source>
        <dbReference type="EMBL" id="KAK4034314.1"/>
    </source>
</evidence>
<gene>
    <name evidence="1" type="ORF">C8A01DRAFT_18864</name>
</gene>
<name>A0AAN6P9N8_9PEZI</name>
<organism evidence="1 2">
    <name type="scientific">Parachaetomium inaequale</name>
    <dbReference type="NCBI Taxonomy" id="2588326"/>
    <lineage>
        <taxon>Eukaryota</taxon>
        <taxon>Fungi</taxon>
        <taxon>Dikarya</taxon>
        <taxon>Ascomycota</taxon>
        <taxon>Pezizomycotina</taxon>
        <taxon>Sordariomycetes</taxon>
        <taxon>Sordariomycetidae</taxon>
        <taxon>Sordariales</taxon>
        <taxon>Chaetomiaceae</taxon>
        <taxon>Parachaetomium</taxon>
    </lineage>
</organism>
<reference evidence="2" key="1">
    <citation type="journal article" date="2023" name="Mol. Phylogenet. Evol.">
        <title>Genome-scale phylogeny and comparative genomics of the fungal order Sordariales.</title>
        <authorList>
            <person name="Hensen N."/>
            <person name="Bonometti L."/>
            <person name="Westerberg I."/>
            <person name="Brannstrom I.O."/>
            <person name="Guillou S."/>
            <person name="Cros-Aarteil S."/>
            <person name="Calhoun S."/>
            <person name="Haridas S."/>
            <person name="Kuo A."/>
            <person name="Mondo S."/>
            <person name="Pangilinan J."/>
            <person name="Riley R."/>
            <person name="LaButti K."/>
            <person name="Andreopoulos B."/>
            <person name="Lipzen A."/>
            <person name="Chen C."/>
            <person name="Yan M."/>
            <person name="Daum C."/>
            <person name="Ng V."/>
            <person name="Clum A."/>
            <person name="Steindorff A."/>
            <person name="Ohm R.A."/>
            <person name="Martin F."/>
            <person name="Silar P."/>
            <person name="Natvig D.O."/>
            <person name="Lalanne C."/>
            <person name="Gautier V."/>
            <person name="Ament-Velasquez S.L."/>
            <person name="Kruys A."/>
            <person name="Hutchinson M.I."/>
            <person name="Powell A.J."/>
            <person name="Barry K."/>
            <person name="Miller A.N."/>
            <person name="Grigoriev I.V."/>
            <person name="Debuchy R."/>
            <person name="Gladieux P."/>
            <person name="Hiltunen Thoren M."/>
            <person name="Johannesson H."/>
        </authorList>
    </citation>
    <scope>NUCLEOTIDE SEQUENCE [LARGE SCALE GENOMIC DNA]</scope>
    <source>
        <strain evidence="2">CBS 284.82</strain>
    </source>
</reference>
<proteinExistence type="predicted"/>
<dbReference type="AlphaFoldDB" id="A0AAN6P9N8"/>
<dbReference type="EMBL" id="MU854485">
    <property type="protein sequence ID" value="KAK4034314.1"/>
    <property type="molecule type" value="Genomic_DNA"/>
</dbReference>
<keyword evidence="2" id="KW-1185">Reference proteome</keyword>
<evidence type="ECO:0000313" key="2">
    <source>
        <dbReference type="Proteomes" id="UP001303115"/>
    </source>
</evidence>
<dbReference type="Proteomes" id="UP001303115">
    <property type="component" value="Unassembled WGS sequence"/>
</dbReference>
<accession>A0AAN6P9N8</accession>